<evidence type="ECO:0000313" key="1">
    <source>
        <dbReference type="EMBL" id="JAD34693.1"/>
    </source>
</evidence>
<accession>A0A0A8ZAL2</accession>
<dbReference type="AlphaFoldDB" id="A0A0A8ZAL2"/>
<reference evidence="1" key="1">
    <citation type="submission" date="2014-09" db="EMBL/GenBank/DDBJ databases">
        <authorList>
            <person name="Magalhaes I.L.F."/>
            <person name="Oliveira U."/>
            <person name="Santos F.R."/>
            <person name="Vidigal T.H.D.A."/>
            <person name="Brescovit A.D."/>
            <person name="Santos A.J."/>
        </authorList>
    </citation>
    <scope>NUCLEOTIDE SEQUENCE</scope>
    <source>
        <tissue evidence="1">Shoot tissue taken approximately 20 cm above the soil surface</tissue>
    </source>
</reference>
<name>A0A0A8ZAL2_ARUDO</name>
<reference evidence="1" key="2">
    <citation type="journal article" date="2015" name="Data Brief">
        <title>Shoot transcriptome of the giant reed, Arundo donax.</title>
        <authorList>
            <person name="Barrero R.A."/>
            <person name="Guerrero F.D."/>
            <person name="Moolhuijzen P."/>
            <person name="Goolsby J.A."/>
            <person name="Tidwell J."/>
            <person name="Bellgard S.E."/>
            <person name="Bellgard M.I."/>
        </authorList>
    </citation>
    <scope>NUCLEOTIDE SEQUENCE</scope>
    <source>
        <tissue evidence="1">Shoot tissue taken approximately 20 cm above the soil surface</tissue>
    </source>
</reference>
<dbReference type="EMBL" id="GBRH01263202">
    <property type="protein sequence ID" value="JAD34693.1"/>
    <property type="molecule type" value="Transcribed_RNA"/>
</dbReference>
<proteinExistence type="predicted"/>
<organism evidence="1">
    <name type="scientific">Arundo donax</name>
    <name type="common">Giant reed</name>
    <name type="synonym">Donax arundinaceus</name>
    <dbReference type="NCBI Taxonomy" id="35708"/>
    <lineage>
        <taxon>Eukaryota</taxon>
        <taxon>Viridiplantae</taxon>
        <taxon>Streptophyta</taxon>
        <taxon>Embryophyta</taxon>
        <taxon>Tracheophyta</taxon>
        <taxon>Spermatophyta</taxon>
        <taxon>Magnoliopsida</taxon>
        <taxon>Liliopsida</taxon>
        <taxon>Poales</taxon>
        <taxon>Poaceae</taxon>
        <taxon>PACMAD clade</taxon>
        <taxon>Arundinoideae</taxon>
        <taxon>Arundineae</taxon>
        <taxon>Arundo</taxon>
    </lineage>
</organism>
<sequence>MNKSRPPPANSNGCITDKVLFSAYQLWCW</sequence>
<protein>
    <submittedName>
        <fullName evidence="1">Uncharacterized protein</fullName>
    </submittedName>
</protein>